<dbReference type="Proteomes" id="UP000238322">
    <property type="component" value="Unassembled WGS sequence"/>
</dbReference>
<dbReference type="InterPro" id="IPR016024">
    <property type="entry name" value="ARM-type_fold"/>
</dbReference>
<accession>A0A2S8FK54</accession>
<name>A0A2S8FK54_9BACT</name>
<evidence type="ECO:0000313" key="2">
    <source>
        <dbReference type="EMBL" id="PQO32531.1"/>
    </source>
</evidence>
<dbReference type="EMBL" id="PUHY01000012">
    <property type="protein sequence ID" value="PQO32531.1"/>
    <property type="molecule type" value="Genomic_DNA"/>
</dbReference>
<keyword evidence="1" id="KW-0812">Transmembrane</keyword>
<sequence>MSESEEPAKRTGRWPLSVGTFLASFLLLALLLGWWADHQRLANELVDAKLDREVKSRQIQRLREDRFDARFQAFSSFSWETFESKWTPDTYVVAVEENRDRDALPALSNALFLSEEASLDAVVERLIPKVLSPSPQVRFNALATLVAQYRPRSSRMEKHTQNLTDVILVQLRESKDNVEEVKTVLDALKSIGANPSQAAIDEVAKIMNDGHHPLAVLATLTAGKMDVSLKVGPRLIALIDQKHEDWALAAKHLHEHFPKAEAYEYLKSKYREPKFGPNQLTLIEAMNEIEW</sequence>
<dbReference type="OrthoDB" id="9954163at2"/>
<feature type="transmembrane region" description="Helical" evidence="1">
    <location>
        <begin position="12"/>
        <end position="36"/>
    </location>
</feature>
<keyword evidence="1" id="KW-0472">Membrane</keyword>
<keyword evidence="1" id="KW-1133">Transmembrane helix</keyword>
<reference evidence="2 3" key="1">
    <citation type="submission" date="2018-02" db="EMBL/GenBank/DDBJ databases">
        <title>Comparative genomes isolates from brazilian mangrove.</title>
        <authorList>
            <person name="Araujo J.E."/>
            <person name="Taketani R.G."/>
            <person name="Silva M.C.P."/>
            <person name="Loureco M.V."/>
            <person name="Andreote F.D."/>
        </authorList>
    </citation>
    <scope>NUCLEOTIDE SEQUENCE [LARGE SCALE GENOMIC DNA]</scope>
    <source>
        <strain evidence="2 3">Hex-1 MGV</strain>
    </source>
</reference>
<comment type="caution">
    <text evidence="2">The sequence shown here is derived from an EMBL/GenBank/DDBJ whole genome shotgun (WGS) entry which is preliminary data.</text>
</comment>
<dbReference type="RefSeq" id="WP_105331542.1">
    <property type="nucleotide sequence ID" value="NZ_PUHY01000012.1"/>
</dbReference>
<protein>
    <recommendedName>
        <fullName evidence="4">HEAT repeat domain-containing protein</fullName>
    </recommendedName>
</protein>
<evidence type="ECO:0008006" key="4">
    <source>
        <dbReference type="Google" id="ProtNLM"/>
    </source>
</evidence>
<proteinExistence type="predicted"/>
<organism evidence="2 3">
    <name type="scientific">Blastopirellula marina</name>
    <dbReference type="NCBI Taxonomy" id="124"/>
    <lineage>
        <taxon>Bacteria</taxon>
        <taxon>Pseudomonadati</taxon>
        <taxon>Planctomycetota</taxon>
        <taxon>Planctomycetia</taxon>
        <taxon>Pirellulales</taxon>
        <taxon>Pirellulaceae</taxon>
        <taxon>Blastopirellula</taxon>
    </lineage>
</organism>
<dbReference type="AlphaFoldDB" id="A0A2S8FK54"/>
<dbReference type="SUPFAM" id="SSF48371">
    <property type="entry name" value="ARM repeat"/>
    <property type="match status" value="1"/>
</dbReference>
<evidence type="ECO:0000256" key="1">
    <source>
        <dbReference type="SAM" id="Phobius"/>
    </source>
</evidence>
<evidence type="ECO:0000313" key="3">
    <source>
        <dbReference type="Proteomes" id="UP000238322"/>
    </source>
</evidence>
<gene>
    <name evidence="2" type="ORF">C5Y83_20165</name>
</gene>